<dbReference type="InterPro" id="IPR055100">
    <property type="entry name" value="GNAT_LYC1-like"/>
</dbReference>
<dbReference type="PANTHER" id="PTHR34815:SF4">
    <property type="entry name" value="N-ACETYLTRANSFERASE DOMAIN-CONTAINING PROTEIN"/>
    <property type="match status" value="1"/>
</dbReference>
<keyword evidence="3" id="KW-1185">Reference proteome</keyword>
<feature type="domain" description="N-acetyltransferase" evidence="1">
    <location>
        <begin position="17"/>
        <end position="199"/>
    </location>
</feature>
<dbReference type="PROSITE" id="PS51186">
    <property type="entry name" value="GNAT"/>
    <property type="match status" value="1"/>
</dbReference>
<dbReference type="STRING" id="1245748.A0A229WWY4"/>
<evidence type="ECO:0000313" key="2">
    <source>
        <dbReference type="EMBL" id="RLL93786.1"/>
    </source>
</evidence>
<reference evidence="2 3" key="1">
    <citation type="submission" date="2018-08" db="EMBL/GenBank/DDBJ databases">
        <title>Draft genome sequences of two Aspergillus turcosus clinical strains isolated from bronchoalveolar lavage fluid: one azole-susceptible and the other azole-resistant.</title>
        <authorList>
            <person name="Parent-Michaud M."/>
            <person name="Dufresne P.J."/>
            <person name="Fournier E."/>
            <person name="Martineau C."/>
            <person name="Moreira S."/>
            <person name="Perkins V."/>
            <person name="De Repentigny L."/>
            <person name="Dufresne S.F."/>
        </authorList>
    </citation>
    <scope>NUCLEOTIDE SEQUENCE [LARGE SCALE GENOMIC DNA]</scope>
    <source>
        <strain evidence="2">HMR AF 1038</strain>
    </source>
</reference>
<dbReference type="InterPro" id="IPR000182">
    <property type="entry name" value="GNAT_dom"/>
</dbReference>
<sequence length="390" mass="44567">MIAADTTALPPGDSPELVLVPATPEERIKAIKLNSTAWKGRLDVDTYIERENHLYQQRLTKEGLTCWLLVDRREPEGQRTILSSCETYKKKALLAHHGKVEDVATHGVGSVFCPPEHRGKGYAKRMMQELCAKLETWQMEEEPRSRSLFSVLFSDIGKNFYAQFGWKPFPSSHITLPPISREEYDRSSRANLPKARTLVADDVRKCMCSDHVLQKERGSLRAASEKTPIAHVAILPDFDHFVWHWAREEFYAEKLHPDRAPPLIKGAGEDKARVYCAWNRNFGETPRDNTLFILRWVYDEPTTPEETEATAKAMAALLRRAQLEAHEWGMAKVDFWNPTPLSQKAVAMLDTPGELIHREKSSIASLRWTGAAQGLGEEVEWLWNEKYAWC</sequence>
<dbReference type="InterPro" id="IPR016181">
    <property type="entry name" value="Acyl_CoA_acyltransferase"/>
</dbReference>
<dbReference type="CDD" id="cd04301">
    <property type="entry name" value="NAT_SF"/>
    <property type="match status" value="1"/>
</dbReference>
<dbReference type="Pfam" id="PF22998">
    <property type="entry name" value="GNAT_LYC1-like"/>
    <property type="match status" value="1"/>
</dbReference>
<comment type="caution">
    <text evidence="2">The sequence shown here is derived from an EMBL/GenBank/DDBJ whole genome shotgun (WGS) entry which is preliminary data.</text>
</comment>
<dbReference type="OrthoDB" id="2020070at2759"/>
<dbReference type="Proteomes" id="UP000215289">
    <property type="component" value="Unassembled WGS sequence"/>
</dbReference>
<dbReference type="Pfam" id="PF13527">
    <property type="entry name" value="Acetyltransf_9"/>
    <property type="match status" value="1"/>
</dbReference>
<dbReference type="InterPro" id="IPR053013">
    <property type="entry name" value="LAT"/>
</dbReference>
<dbReference type="Gene3D" id="3.40.630.30">
    <property type="match status" value="1"/>
</dbReference>
<evidence type="ECO:0000259" key="1">
    <source>
        <dbReference type="PROSITE" id="PS51186"/>
    </source>
</evidence>
<name>A0A229WWY4_9EURO</name>
<gene>
    <name evidence="2" type="ORF">CFD26_100909</name>
</gene>
<proteinExistence type="predicted"/>
<organism evidence="2 3">
    <name type="scientific">Aspergillus turcosus</name>
    <dbReference type="NCBI Taxonomy" id="1245748"/>
    <lineage>
        <taxon>Eukaryota</taxon>
        <taxon>Fungi</taxon>
        <taxon>Dikarya</taxon>
        <taxon>Ascomycota</taxon>
        <taxon>Pezizomycotina</taxon>
        <taxon>Eurotiomycetes</taxon>
        <taxon>Eurotiomycetidae</taxon>
        <taxon>Eurotiales</taxon>
        <taxon>Aspergillaceae</taxon>
        <taxon>Aspergillus</taxon>
        <taxon>Aspergillus subgen. Fumigati</taxon>
    </lineage>
</organism>
<dbReference type="EMBL" id="NIDN02000263">
    <property type="protein sequence ID" value="RLL93786.1"/>
    <property type="molecule type" value="Genomic_DNA"/>
</dbReference>
<accession>A0A229WWY4</accession>
<evidence type="ECO:0000313" key="3">
    <source>
        <dbReference type="Proteomes" id="UP000215289"/>
    </source>
</evidence>
<dbReference type="GO" id="GO:0016747">
    <property type="term" value="F:acyltransferase activity, transferring groups other than amino-acyl groups"/>
    <property type="evidence" value="ECO:0007669"/>
    <property type="project" value="InterPro"/>
</dbReference>
<dbReference type="PANTHER" id="PTHR34815">
    <property type="entry name" value="LYSINE ACETYLTRANSFERASE"/>
    <property type="match status" value="1"/>
</dbReference>
<dbReference type="AlphaFoldDB" id="A0A229WWY4"/>
<protein>
    <recommendedName>
        <fullName evidence="1">N-acetyltransferase domain-containing protein</fullName>
    </recommendedName>
</protein>
<dbReference type="SUPFAM" id="SSF55729">
    <property type="entry name" value="Acyl-CoA N-acyltransferases (Nat)"/>
    <property type="match status" value="1"/>
</dbReference>